<evidence type="ECO:0000313" key="5">
    <source>
        <dbReference type="Proteomes" id="UP001519654"/>
    </source>
</evidence>
<evidence type="ECO:0000256" key="2">
    <source>
        <dbReference type="ARBA" id="ARBA00022737"/>
    </source>
</evidence>
<name>A0ABS5YY78_9ACTN</name>
<evidence type="ECO:0000313" key="4">
    <source>
        <dbReference type="EMBL" id="MBU2667065.1"/>
    </source>
</evidence>
<dbReference type="RefSeq" id="WP_215791322.1">
    <property type="nucleotide sequence ID" value="NZ_JAHKKG010000008.1"/>
</dbReference>
<proteinExistence type="predicted"/>
<dbReference type="PANTHER" id="PTHR22847">
    <property type="entry name" value="WD40 REPEAT PROTEIN"/>
    <property type="match status" value="1"/>
</dbReference>
<dbReference type="EMBL" id="JAHKKG010000008">
    <property type="protein sequence ID" value="MBU2667065.1"/>
    <property type="molecule type" value="Genomic_DNA"/>
</dbReference>
<feature type="repeat" description="WD" evidence="3">
    <location>
        <begin position="81"/>
        <end position="122"/>
    </location>
</feature>
<keyword evidence="2" id="KW-0677">Repeat</keyword>
<dbReference type="PROSITE" id="PS50294">
    <property type="entry name" value="WD_REPEATS_REGION"/>
    <property type="match status" value="1"/>
</dbReference>
<dbReference type="Gene3D" id="2.130.10.10">
    <property type="entry name" value="YVTN repeat-like/Quinoprotein amine dehydrogenase"/>
    <property type="match status" value="2"/>
</dbReference>
<accession>A0ABS5YY78</accession>
<dbReference type="InterPro" id="IPR011047">
    <property type="entry name" value="Quinoprotein_ADH-like_sf"/>
</dbReference>
<evidence type="ECO:0000256" key="3">
    <source>
        <dbReference type="PROSITE-ProRule" id="PRU00221"/>
    </source>
</evidence>
<organism evidence="4 5">
    <name type="scientific">Paractinoplanes bogorensis</name>
    <dbReference type="NCBI Taxonomy" id="1610840"/>
    <lineage>
        <taxon>Bacteria</taxon>
        <taxon>Bacillati</taxon>
        <taxon>Actinomycetota</taxon>
        <taxon>Actinomycetes</taxon>
        <taxon>Micromonosporales</taxon>
        <taxon>Micromonosporaceae</taxon>
        <taxon>Paractinoplanes</taxon>
    </lineage>
</organism>
<dbReference type="SMART" id="SM00320">
    <property type="entry name" value="WD40"/>
    <property type="match status" value="4"/>
</dbReference>
<dbReference type="InterPro" id="IPR001680">
    <property type="entry name" value="WD40_rpt"/>
</dbReference>
<gene>
    <name evidence="4" type="ORF">KOI35_26480</name>
</gene>
<evidence type="ECO:0000256" key="1">
    <source>
        <dbReference type="ARBA" id="ARBA00022574"/>
    </source>
</evidence>
<comment type="caution">
    <text evidence="4">The sequence shown here is derived from an EMBL/GenBank/DDBJ whole genome shotgun (WGS) entry which is preliminary data.</text>
</comment>
<reference evidence="4 5" key="1">
    <citation type="submission" date="2021-06" db="EMBL/GenBank/DDBJ databases">
        <title>Actinoplanes lichenicola sp. nov., and Actinoplanes ovalisporus sp. nov., isolated from lichen in Thailand.</title>
        <authorList>
            <person name="Saeng-In P."/>
            <person name="Kanchanasin P."/>
            <person name="Yuki M."/>
            <person name="Kudo T."/>
            <person name="Ohkuma M."/>
            <person name="Phongsopitanun W."/>
            <person name="Tanasupawat S."/>
        </authorList>
    </citation>
    <scope>NUCLEOTIDE SEQUENCE [LARGE SCALE GENOMIC DNA]</scope>
    <source>
        <strain evidence="4 5">NBRC 110975</strain>
    </source>
</reference>
<dbReference type="PROSITE" id="PS50082">
    <property type="entry name" value="WD_REPEATS_2"/>
    <property type="match status" value="2"/>
</dbReference>
<sequence>MHPELTGWPLLVAAAGKHGHRQVMLPEDLEPDLVGPVLGALTTATRVTLGNGLTVVGRHAEATSDGRAQAWPGGSRQPLGLTGHGGMISAVAVSRDGLVGATSGWDSTLRTWDLRTGEEVTALDEERRFSGCCLDPTGERLAATRFDGTVSVYQARTGAVVAHHDLGVPLPGPVVFDGESVLAGGQDGTIRRAGNSFEGHDGPVTALRSHGRLLASAGRDGAVIVRNTDSMRQELRLDAHPTGVTDCVFLDDTHLLTAGWDGIVRQWDLAEQTATVIWQDATAVRALAVVGSDVIVGAQNGVITAIDPTGGADPVIVSAGEGHVDTMAASAGSLLVGSRNDVPGGQPLRDGFGRPAALTEGLLMPGDVFAGAVTPSVWHRVHAESIAALGIAADGLVVPSPRLVLT</sequence>
<evidence type="ECO:0008006" key="6">
    <source>
        <dbReference type="Google" id="ProtNLM"/>
    </source>
</evidence>
<protein>
    <recommendedName>
        <fullName evidence="6">WD40 repeat domain-containing protein</fullName>
    </recommendedName>
</protein>
<dbReference type="Pfam" id="PF00400">
    <property type="entry name" value="WD40"/>
    <property type="match status" value="3"/>
</dbReference>
<keyword evidence="1 3" id="KW-0853">WD repeat</keyword>
<dbReference type="PANTHER" id="PTHR22847:SF637">
    <property type="entry name" value="WD REPEAT DOMAIN 5B"/>
    <property type="match status" value="1"/>
</dbReference>
<feature type="repeat" description="WD" evidence="3">
    <location>
        <begin position="237"/>
        <end position="277"/>
    </location>
</feature>
<dbReference type="InterPro" id="IPR015943">
    <property type="entry name" value="WD40/YVTN_repeat-like_dom_sf"/>
</dbReference>
<keyword evidence="5" id="KW-1185">Reference proteome</keyword>
<dbReference type="SUPFAM" id="SSF50998">
    <property type="entry name" value="Quinoprotein alcohol dehydrogenase-like"/>
    <property type="match status" value="1"/>
</dbReference>
<dbReference type="Proteomes" id="UP001519654">
    <property type="component" value="Unassembled WGS sequence"/>
</dbReference>